<dbReference type="RefSeq" id="WP_381202216.1">
    <property type="nucleotide sequence ID" value="NZ_JBHSFE010000030.1"/>
</dbReference>
<evidence type="ECO:0000256" key="9">
    <source>
        <dbReference type="ARBA" id="ARBA00030757"/>
    </source>
</evidence>
<feature type="compositionally biased region" description="Polar residues" evidence="12">
    <location>
        <begin position="199"/>
        <end position="209"/>
    </location>
</feature>
<gene>
    <name evidence="13" type="ORF">ACFO9E_31555</name>
</gene>
<feature type="region of interest" description="Disordered" evidence="12">
    <location>
        <begin position="199"/>
        <end position="261"/>
    </location>
</feature>
<dbReference type="Gene3D" id="3.40.50.150">
    <property type="entry name" value="Vaccinia Virus protein VP39"/>
    <property type="match status" value="1"/>
</dbReference>
<evidence type="ECO:0000313" key="14">
    <source>
        <dbReference type="Proteomes" id="UP001595993"/>
    </source>
</evidence>
<dbReference type="Proteomes" id="UP001595993">
    <property type="component" value="Unassembled WGS sequence"/>
</dbReference>
<name>A0ABV9GFG6_9ACTN</name>
<keyword evidence="14" id="KW-1185">Reference proteome</keyword>
<keyword evidence="5" id="KW-0963">Cytoplasm</keyword>
<evidence type="ECO:0000256" key="10">
    <source>
        <dbReference type="ARBA" id="ARBA00031323"/>
    </source>
</evidence>
<dbReference type="EC" id="2.1.1.77" evidence="3"/>
<proteinExistence type="inferred from homology"/>
<keyword evidence="8" id="KW-0949">S-adenosyl-L-methionine</keyword>
<evidence type="ECO:0000256" key="12">
    <source>
        <dbReference type="SAM" id="MobiDB-lite"/>
    </source>
</evidence>
<evidence type="ECO:0000256" key="4">
    <source>
        <dbReference type="ARBA" id="ARBA00013346"/>
    </source>
</evidence>
<evidence type="ECO:0000313" key="13">
    <source>
        <dbReference type="EMBL" id="MFC4612253.1"/>
    </source>
</evidence>
<sequence length="261" mass="27960">MNRPDNGASTAARQQMAAALAAGSSSEWSDAFASVPRHLFVPRFYRQGTNGTWQPIAWGEPGYLEAVYSDAALTTQLDDRGVPTSSSSQPSIMLSMLQALDAAEGHRVFELGTGTGYNLGLLAHRLGDTNVTSVDIDPGLIETAVRNLQQAGFSPTVAVGDGAQGYPSRAPYDRIISTVGVHMIPQPLLQQAPPARSSSFLSATASCGPQSPARATPLAGSWSHRRTSWPDAPRVPRRSSRRRTSSRRPTAACRRRTCWDG</sequence>
<reference evidence="14" key="1">
    <citation type="journal article" date="2019" name="Int. J. Syst. Evol. Microbiol.">
        <title>The Global Catalogue of Microorganisms (GCM) 10K type strain sequencing project: providing services to taxonomists for standard genome sequencing and annotation.</title>
        <authorList>
            <consortium name="The Broad Institute Genomics Platform"/>
            <consortium name="The Broad Institute Genome Sequencing Center for Infectious Disease"/>
            <person name="Wu L."/>
            <person name="Ma J."/>
        </authorList>
    </citation>
    <scope>NUCLEOTIDE SEQUENCE [LARGE SCALE GENOMIC DNA]</scope>
    <source>
        <strain evidence="14">CGMCC 4.7139</strain>
    </source>
</reference>
<dbReference type="GO" id="GO:0032259">
    <property type="term" value="P:methylation"/>
    <property type="evidence" value="ECO:0007669"/>
    <property type="project" value="UniProtKB-KW"/>
</dbReference>
<keyword evidence="7" id="KW-0808">Transferase</keyword>
<evidence type="ECO:0000256" key="7">
    <source>
        <dbReference type="ARBA" id="ARBA00022679"/>
    </source>
</evidence>
<dbReference type="PANTHER" id="PTHR11579:SF0">
    <property type="entry name" value="PROTEIN-L-ISOASPARTATE(D-ASPARTATE) O-METHYLTRANSFERASE"/>
    <property type="match status" value="1"/>
</dbReference>
<evidence type="ECO:0000256" key="1">
    <source>
        <dbReference type="ARBA" id="ARBA00004496"/>
    </source>
</evidence>
<keyword evidence="6 13" id="KW-0489">Methyltransferase</keyword>
<dbReference type="EMBL" id="JBHSFE010000030">
    <property type="protein sequence ID" value="MFC4612253.1"/>
    <property type="molecule type" value="Genomic_DNA"/>
</dbReference>
<dbReference type="InterPro" id="IPR000682">
    <property type="entry name" value="PCMT"/>
</dbReference>
<evidence type="ECO:0000256" key="3">
    <source>
        <dbReference type="ARBA" id="ARBA00011890"/>
    </source>
</evidence>
<dbReference type="InterPro" id="IPR029063">
    <property type="entry name" value="SAM-dependent_MTases_sf"/>
</dbReference>
<dbReference type="GO" id="GO:0008168">
    <property type="term" value="F:methyltransferase activity"/>
    <property type="evidence" value="ECO:0007669"/>
    <property type="project" value="UniProtKB-KW"/>
</dbReference>
<dbReference type="PANTHER" id="PTHR11579">
    <property type="entry name" value="PROTEIN-L-ISOASPARTATE O-METHYLTRANSFERASE"/>
    <property type="match status" value="1"/>
</dbReference>
<comment type="similarity">
    <text evidence="2">Belongs to the methyltransferase superfamily. L-isoaspartyl/D-aspartyl protein methyltransferase family.</text>
</comment>
<organism evidence="13 14">
    <name type="scientific">Streptomyces maoxianensis</name>
    <dbReference type="NCBI Taxonomy" id="1459942"/>
    <lineage>
        <taxon>Bacteria</taxon>
        <taxon>Bacillati</taxon>
        <taxon>Actinomycetota</taxon>
        <taxon>Actinomycetes</taxon>
        <taxon>Kitasatosporales</taxon>
        <taxon>Streptomycetaceae</taxon>
        <taxon>Streptomyces</taxon>
    </lineage>
</organism>
<feature type="compositionally biased region" description="Basic residues" evidence="12">
    <location>
        <begin position="235"/>
        <end position="246"/>
    </location>
</feature>
<dbReference type="SUPFAM" id="SSF53335">
    <property type="entry name" value="S-adenosyl-L-methionine-dependent methyltransferases"/>
    <property type="match status" value="1"/>
</dbReference>
<comment type="subcellular location">
    <subcellularLocation>
        <location evidence="1">Cytoplasm</location>
    </subcellularLocation>
</comment>
<evidence type="ECO:0000256" key="6">
    <source>
        <dbReference type="ARBA" id="ARBA00022603"/>
    </source>
</evidence>
<dbReference type="CDD" id="cd02440">
    <property type="entry name" value="AdoMet_MTases"/>
    <property type="match status" value="1"/>
</dbReference>
<evidence type="ECO:0000256" key="2">
    <source>
        <dbReference type="ARBA" id="ARBA00005369"/>
    </source>
</evidence>
<dbReference type="Pfam" id="PF01135">
    <property type="entry name" value="PCMT"/>
    <property type="match status" value="1"/>
</dbReference>
<evidence type="ECO:0000256" key="5">
    <source>
        <dbReference type="ARBA" id="ARBA00022490"/>
    </source>
</evidence>
<evidence type="ECO:0000256" key="11">
    <source>
        <dbReference type="ARBA" id="ARBA00031350"/>
    </source>
</evidence>
<dbReference type="PROSITE" id="PS01279">
    <property type="entry name" value="PCMT"/>
    <property type="match status" value="1"/>
</dbReference>
<accession>A0ABV9GFG6</accession>
<comment type="caution">
    <text evidence="13">The sequence shown here is derived from an EMBL/GenBank/DDBJ whole genome shotgun (WGS) entry which is preliminary data.</text>
</comment>
<evidence type="ECO:0000256" key="8">
    <source>
        <dbReference type="ARBA" id="ARBA00022691"/>
    </source>
</evidence>
<protein>
    <recommendedName>
        <fullName evidence="4">Protein-L-isoaspartate O-methyltransferase</fullName>
        <ecNumber evidence="3">2.1.1.77</ecNumber>
    </recommendedName>
    <alternativeName>
        <fullName evidence="11">L-isoaspartyl protein carboxyl methyltransferase</fullName>
    </alternativeName>
    <alternativeName>
        <fullName evidence="9">Protein L-isoaspartyl methyltransferase</fullName>
    </alternativeName>
    <alternativeName>
        <fullName evidence="10">Protein-beta-aspartate methyltransferase</fullName>
    </alternativeName>
</protein>